<dbReference type="GeneID" id="93162815"/>
<evidence type="ECO:0000256" key="11">
    <source>
        <dbReference type="RuleBase" id="RU361274"/>
    </source>
</evidence>
<evidence type="ECO:0000256" key="8">
    <source>
        <dbReference type="ARBA" id="ARBA00047989"/>
    </source>
</evidence>
<reference evidence="12 13" key="1">
    <citation type="submission" date="2011-04" db="EMBL/GenBank/DDBJ databases">
        <title>The Genome Sequence of Clostridium citroniae WAL-19142.</title>
        <authorList>
            <consortium name="The Broad Institute Genome Sequencing Platform"/>
            <person name="Earl A."/>
            <person name="Ward D."/>
            <person name="Feldgarden M."/>
            <person name="Gevers D."/>
            <person name="Warren Y.A."/>
            <person name="Tyrrell K.L."/>
            <person name="Citron D.M."/>
            <person name="Goldstein E.J."/>
            <person name="Daigneault M."/>
            <person name="Allen-Vercoe E."/>
            <person name="Young S.K."/>
            <person name="Zeng Q."/>
            <person name="Gargeya S."/>
            <person name="Fitzgerald M."/>
            <person name="Haas B."/>
            <person name="Abouelleil A."/>
            <person name="Alvarado L."/>
            <person name="Arachchi H.M."/>
            <person name="Berlin A."/>
            <person name="Brown A."/>
            <person name="Chapman S.B."/>
            <person name="Chen Z."/>
            <person name="Dunbar C."/>
            <person name="Freedman E."/>
            <person name="Gearin G."/>
            <person name="Gellesch M."/>
            <person name="Goldberg J."/>
            <person name="Griggs A."/>
            <person name="Gujja S."/>
            <person name="Heilman E.R."/>
            <person name="Heiman D."/>
            <person name="Howarth C."/>
            <person name="Larson L."/>
            <person name="Lui A."/>
            <person name="MacDonald P.J."/>
            <person name="Mehta T."/>
            <person name="Montmayeur A."/>
            <person name="Murphy C."/>
            <person name="Neiman D."/>
            <person name="Pearson M."/>
            <person name="Priest M."/>
            <person name="Roberts A."/>
            <person name="Saif S."/>
            <person name="Shea T."/>
            <person name="Shenoy N."/>
            <person name="Sisk P."/>
            <person name="Stolte C."/>
            <person name="Sykes S."/>
            <person name="White J."/>
            <person name="Yandava C."/>
            <person name="Wortman J."/>
            <person name="Nusbaum C."/>
            <person name="Birren B."/>
        </authorList>
    </citation>
    <scope>NUCLEOTIDE SEQUENCE [LARGE SCALE GENOMIC DNA]</scope>
    <source>
        <strain evidence="12 13">WAL-19142</strain>
    </source>
</reference>
<dbReference type="Pfam" id="PF02578">
    <property type="entry name" value="Cu-oxidase_4"/>
    <property type="match status" value="1"/>
</dbReference>
<dbReference type="CDD" id="cd16833">
    <property type="entry name" value="YfiH"/>
    <property type="match status" value="1"/>
</dbReference>
<evidence type="ECO:0000256" key="2">
    <source>
        <dbReference type="ARBA" id="ARBA00003215"/>
    </source>
</evidence>
<protein>
    <recommendedName>
        <fullName evidence="11">Purine nucleoside phosphorylase</fullName>
    </recommendedName>
</protein>
<accession>A0A0J9BWP9</accession>
<dbReference type="InterPro" id="IPR011324">
    <property type="entry name" value="Cytotoxic_necrot_fac-like_cat"/>
</dbReference>
<keyword evidence="5" id="KW-0479">Metal-binding</keyword>
<keyword evidence="4" id="KW-0808">Transferase</keyword>
<dbReference type="AlphaFoldDB" id="A0A0J9BWP9"/>
<dbReference type="InterPro" id="IPR003730">
    <property type="entry name" value="Cu_polyphenol_OxRdtase"/>
</dbReference>
<evidence type="ECO:0000313" key="13">
    <source>
        <dbReference type="Proteomes" id="UP000037392"/>
    </source>
</evidence>
<comment type="caution">
    <text evidence="12">The sequence shown here is derived from an EMBL/GenBank/DDBJ whole genome shotgun (WGS) entry which is preliminary data.</text>
</comment>
<dbReference type="GO" id="GO:0016787">
    <property type="term" value="F:hydrolase activity"/>
    <property type="evidence" value="ECO:0007669"/>
    <property type="project" value="UniProtKB-KW"/>
</dbReference>
<dbReference type="InterPro" id="IPR038371">
    <property type="entry name" value="Cu_polyphenol_OxRdtase_sf"/>
</dbReference>
<evidence type="ECO:0000256" key="1">
    <source>
        <dbReference type="ARBA" id="ARBA00000553"/>
    </source>
</evidence>
<dbReference type="PANTHER" id="PTHR30616:SF2">
    <property type="entry name" value="PURINE NUCLEOSIDE PHOSPHORYLASE LACC1"/>
    <property type="match status" value="1"/>
</dbReference>
<dbReference type="GO" id="GO:0017061">
    <property type="term" value="F:S-methyl-5-thioadenosine phosphorylase activity"/>
    <property type="evidence" value="ECO:0007669"/>
    <property type="project" value="UniProtKB-EC"/>
</dbReference>
<evidence type="ECO:0000256" key="9">
    <source>
        <dbReference type="ARBA" id="ARBA00048968"/>
    </source>
</evidence>
<dbReference type="NCBIfam" id="TIGR00726">
    <property type="entry name" value="peptidoglycan editing factor PgeF"/>
    <property type="match status" value="1"/>
</dbReference>
<evidence type="ECO:0000313" key="12">
    <source>
        <dbReference type="EMBL" id="KMW17258.1"/>
    </source>
</evidence>
<comment type="catalytic activity">
    <reaction evidence="1">
        <text>inosine + phosphate = alpha-D-ribose 1-phosphate + hypoxanthine</text>
        <dbReference type="Rhea" id="RHEA:27646"/>
        <dbReference type="ChEBI" id="CHEBI:17368"/>
        <dbReference type="ChEBI" id="CHEBI:17596"/>
        <dbReference type="ChEBI" id="CHEBI:43474"/>
        <dbReference type="ChEBI" id="CHEBI:57720"/>
        <dbReference type="EC" id="2.4.2.1"/>
    </reaction>
    <physiologicalReaction direction="left-to-right" evidence="1">
        <dbReference type="Rhea" id="RHEA:27647"/>
    </physiologicalReaction>
</comment>
<comment type="catalytic activity">
    <reaction evidence="8">
        <text>adenosine + H2O + H(+) = inosine + NH4(+)</text>
        <dbReference type="Rhea" id="RHEA:24408"/>
        <dbReference type="ChEBI" id="CHEBI:15377"/>
        <dbReference type="ChEBI" id="CHEBI:15378"/>
        <dbReference type="ChEBI" id="CHEBI:16335"/>
        <dbReference type="ChEBI" id="CHEBI:17596"/>
        <dbReference type="ChEBI" id="CHEBI:28938"/>
        <dbReference type="EC" id="3.5.4.4"/>
    </reaction>
    <physiologicalReaction direction="left-to-right" evidence="8">
        <dbReference type="Rhea" id="RHEA:24409"/>
    </physiologicalReaction>
</comment>
<sequence>MAIKWNYKNSNDIFITCEQGGVPFLSFKALEHTKMVMNGFSTRLGGASKGKFATMNFSYSRKDDPSHVLENFTRMADALEVERDRMVVSYQTHTVNVRRVTEEDEGKGVIRERDYRDVDGLITNIPGITLVTFYADCVPLYLVDTRNRAIGLSHSGWRGTVKRMGRVTIDAMKEAYGTRAEDLVVCIGPSICRECFEVGEEVVAEFKAAFGKTHWQDLFCFNGKPGKYQMDLWKANEIIFREAGVPKEQIHTTNICTMCNSDYLFSHRRVGEERGNLAAFLCLR</sequence>
<keyword evidence="6" id="KW-0378">Hydrolase</keyword>
<organism evidence="12 13">
    <name type="scientific">[Clostridium] citroniae WAL-19142</name>
    <dbReference type="NCBI Taxonomy" id="742734"/>
    <lineage>
        <taxon>Bacteria</taxon>
        <taxon>Bacillati</taxon>
        <taxon>Bacillota</taxon>
        <taxon>Clostridia</taxon>
        <taxon>Lachnospirales</taxon>
        <taxon>Lachnospiraceae</taxon>
        <taxon>Enterocloster</taxon>
    </lineage>
</organism>
<evidence type="ECO:0000256" key="4">
    <source>
        <dbReference type="ARBA" id="ARBA00022679"/>
    </source>
</evidence>
<dbReference type="GO" id="GO:0005507">
    <property type="term" value="F:copper ion binding"/>
    <property type="evidence" value="ECO:0007669"/>
    <property type="project" value="TreeGrafter"/>
</dbReference>
<evidence type="ECO:0000256" key="3">
    <source>
        <dbReference type="ARBA" id="ARBA00007353"/>
    </source>
</evidence>
<dbReference type="RefSeq" id="WP_048930518.1">
    <property type="nucleotide sequence ID" value="NZ_KQ235880.1"/>
</dbReference>
<name>A0A0J9BWP9_9FIRM</name>
<comment type="catalytic activity">
    <reaction evidence="9">
        <text>adenosine + phosphate = alpha-D-ribose 1-phosphate + adenine</text>
        <dbReference type="Rhea" id="RHEA:27642"/>
        <dbReference type="ChEBI" id="CHEBI:16335"/>
        <dbReference type="ChEBI" id="CHEBI:16708"/>
        <dbReference type="ChEBI" id="CHEBI:43474"/>
        <dbReference type="ChEBI" id="CHEBI:57720"/>
        <dbReference type="EC" id="2.4.2.1"/>
    </reaction>
    <physiologicalReaction direction="left-to-right" evidence="9">
        <dbReference type="Rhea" id="RHEA:27643"/>
    </physiologicalReaction>
</comment>
<proteinExistence type="inferred from homology"/>
<evidence type="ECO:0000256" key="5">
    <source>
        <dbReference type="ARBA" id="ARBA00022723"/>
    </source>
</evidence>
<comment type="function">
    <text evidence="2">Purine nucleoside enzyme that catalyzes the phosphorolysis of adenosine and inosine nucleosides, yielding D-ribose 1-phosphate and the respective free bases, adenine and hypoxanthine. Also catalyzes the phosphorolysis of S-methyl-5'-thioadenosine into adenine and S-methyl-5-thio-alpha-D-ribose 1-phosphate. Also has adenosine deaminase activity.</text>
</comment>
<evidence type="ECO:0000256" key="6">
    <source>
        <dbReference type="ARBA" id="ARBA00022801"/>
    </source>
</evidence>
<comment type="catalytic activity">
    <reaction evidence="10">
        <text>S-methyl-5'-thioadenosine + phosphate = 5-(methylsulfanyl)-alpha-D-ribose 1-phosphate + adenine</text>
        <dbReference type="Rhea" id="RHEA:11852"/>
        <dbReference type="ChEBI" id="CHEBI:16708"/>
        <dbReference type="ChEBI" id="CHEBI:17509"/>
        <dbReference type="ChEBI" id="CHEBI:43474"/>
        <dbReference type="ChEBI" id="CHEBI:58533"/>
        <dbReference type="EC" id="2.4.2.28"/>
    </reaction>
    <physiologicalReaction direction="left-to-right" evidence="10">
        <dbReference type="Rhea" id="RHEA:11853"/>
    </physiologicalReaction>
</comment>
<gene>
    <name evidence="12" type="ORF">HMPREF9470_03911</name>
</gene>
<dbReference type="PATRIC" id="fig|742734.4.peg.4194"/>
<dbReference type="OrthoDB" id="4279at2"/>
<comment type="similarity">
    <text evidence="3 11">Belongs to the purine nucleoside phosphorylase YfiH/LACC1 family.</text>
</comment>
<dbReference type="Proteomes" id="UP000037392">
    <property type="component" value="Unassembled WGS sequence"/>
</dbReference>
<dbReference type="PANTHER" id="PTHR30616">
    <property type="entry name" value="UNCHARACTERIZED PROTEIN YFIH"/>
    <property type="match status" value="1"/>
</dbReference>
<keyword evidence="7" id="KW-0862">Zinc</keyword>
<evidence type="ECO:0000256" key="10">
    <source>
        <dbReference type="ARBA" id="ARBA00049893"/>
    </source>
</evidence>
<evidence type="ECO:0000256" key="7">
    <source>
        <dbReference type="ARBA" id="ARBA00022833"/>
    </source>
</evidence>
<dbReference type="Gene3D" id="3.60.140.10">
    <property type="entry name" value="CNF1/YfiH-like putative cysteine hydrolases"/>
    <property type="match status" value="1"/>
</dbReference>
<dbReference type="EMBL" id="ADLK01000028">
    <property type="protein sequence ID" value="KMW17258.1"/>
    <property type="molecule type" value="Genomic_DNA"/>
</dbReference>
<dbReference type="SUPFAM" id="SSF64438">
    <property type="entry name" value="CNF1/YfiH-like putative cysteine hydrolases"/>
    <property type="match status" value="1"/>
</dbReference>